<dbReference type="Pfam" id="PF13566">
    <property type="entry name" value="DUF4130"/>
    <property type="match status" value="1"/>
</dbReference>
<dbReference type="InterPro" id="IPR023875">
    <property type="entry name" value="DNA_repair_put"/>
</dbReference>
<dbReference type="NCBIfam" id="TIGR03915">
    <property type="entry name" value="SAM_7_link_chp"/>
    <property type="match status" value="1"/>
</dbReference>
<accession>A0A923LHT4</accession>
<comment type="caution">
    <text evidence="2">The sequence shown here is derived from an EMBL/GenBank/DDBJ whole genome shotgun (WGS) entry which is preliminary data.</text>
</comment>
<reference evidence="2" key="1">
    <citation type="submission" date="2020-08" db="EMBL/GenBank/DDBJ databases">
        <title>Genome public.</title>
        <authorList>
            <person name="Liu C."/>
            <person name="Sun Q."/>
        </authorList>
    </citation>
    <scope>NUCLEOTIDE SEQUENCE</scope>
    <source>
        <strain evidence="2">NSJ-55</strain>
    </source>
</reference>
<protein>
    <submittedName>
        <fullName evidence="2">TIGR03915 family putative DNA repair protein</fullName>
    </submittedName>
</protein>
<organism evidence="2 3">
    <name type="scientific">Mediterraneibacter hominis</name>
    <dbReference type="NCBI Taxonomy" id="2763054"/>
    <lineage>
        <taxon>Bacteria</taxon>
        <taxon>Bacillati</taxon>
        <taxon>Bacillota</taxon>
        <taxon>Clostridia</taxon>
        <taxon>Lachnospirales</taxon>
        <taxon>Lachnospiraceae</taxon>
        <taxon>Mediterraneibacter</taxon>
    </lineage>
</organism>
<keyword evidence="3" id="KW-1185">Reference proteome</keyword>
<dbReference type="Proteomes" id="UP000652477">
    <property type="component" value="Unassembled WGS sequence"/>
</dbReference>
<dbReference type="AlphaFoldDB" id="A0A923LHT4"/>
<evidence type="ECO:0000313" key="3">
    <source>
        <dbReference type="Proteomes" id="UP000652477"/>
    </source>
</evidence>
<evidence type="ECO:0000259" key="1">
    <source>
        <dbReference type="Pfam" id="PF13566"/>
    </source>
</evidence>
<sequence length="254" mass="29886">MTDVYLCCDTITGLYSAIYDAWREHREGEAKIAVQGNMEPELFCEYQEVKESQKKARAVEQLIRVNLGEEAYKELYYALLSKDAGKGNAVFWTMQEARKLKDSRKIMEHLDHPAVAKVFELSRNVANEAHCFIEFIRFRELKNGILFSEIAPKNQILTCIGEHFADRFPLENFMIFDKTHQVFLVHKEKSPWYLLWGEVPSEEAIHCVSDKELEYEKLWKNFFHTIAIEERKNPACQRNHLPIRYRADMPEFGE</sequence>
<evidence type="ECO:0000313" key="2">
    <source>
        <dbReference type="EMBL" id="MBC5688311.1"/>
    </source>
</evidence>
<gene>
    <name evidence="2" type="ORF">H8S37_05140</name>
</gene>
<name>A0A923LHT4_9FIRM</name>
<proteinExistence type="predicted"/>
<dbReference type="EMBL" id="JACOPF010000001">
    <property type="protein sequence ID" value="MBC5688311.1"/>
    <property type="molecule type" value="Genomic_DNA"/>
</dbReference>
<feature type="domain" description="DUF4130" evidence="1">
    <location>
        <begin position="99"/>
        <end position="251"/>
    </location>
</feature>
<dbReference type="InterPro" id="IPR025404">
    <property type="entry name" value="DUF4130"/>
</dbReference>